<comment type="similarity">
    <text evidence="1">Belongs to the universal stress protein A family.</text>
</comment>
<evidence type="ECO:0000313" key="3">
    <source>
        <dbReference type="EMBL" id="RON09925.1"/>
    </source>
</evidence>
<organism evidence="3 4">
    <name type="scientific">Pseudomonas brassicacearum</name>
    <dbReference type="NCBI Taxonomy" id="930166"/>
    <lineage>
        <taxon>Bacteria</taxon>
        <taxon>Pseudomonadati</taxon>
        <taxon>Pseudomonadota</taxon>
        <taxon>Gammaproteobacteria</taxon>
        <taxon>Pseudomonadales</taxon>
        <taxon>Pseudomonadaceae</taxon>
        <taxon>Pseudomonas</taxon>
    </lineage>
</organism>
<reference evidence="3 4" key="1">
    <citation type="submission" date="2016-10" db="EMBL/GenBank/DDBJ databases">
        <title>Comparative genome analysis of multiple Pseudomonas spp. focuses on biocontrol and plant growth promoting traits.</title>
        <authorList>
            <person name="Tao X.-Y."/>
            <person name="Taylor C.G."/>
        </authorList>
    </citation>
    <scope>NUCLEOTIDE SEQUENCE [LARGE SCALE GENOMIC DNA]</scope>
    <source>
        <strain evidence="3 4">48H11</strain>
    </source>
</reference>
<accession>A0A423H9N7</accession>
<evidence type="ECO:0000256" key="1">
    <source>
        <dbReference type="ARBA" id="ARBA00008791"/>
    </source>
</evidence>
<evidence type="ECO:0000313" key="4">
    <source>
        <dbReference type="Proteomes" id="UP000286071"/>
    </source>
</evidence>
<dbReference type="SUPFAM" id="SSF52402">
    <property type="entry name" value="Adenine nucleotide alpha hydrolases-like"/>
    <property type="match status" value="1"/>
</dbReference>
<sequence length="68" mass="7618">MNMILDRLAVDFQRTFCEFSTNHLTDIIVMGTVQHRGLNKRLGSTAEHLLHQAPCSVLAIKPGELLQS</sequence>
<comment type="caution">
    <text evidence="3">The sequence shown here is derived from an EMBL/GenBank/DDBJ whole genome shotgun (WGS) entry which is preliminary data.</text>
</comment>
<dbReference type="PRINTS" id="PR01438">
    <property type="entry name" value="UNVRSLSTRESS"/>
</dbReference>
<dbReference type="InterPro" id="IPR006015">
    <property type="entry name" value="Universal_stress_UspA"/>
</dbReference>
<evidence type="ECO:0000259" key="2">
    <source>
        <dbReference type="Pfam" id="PF00582"/>
    </source>
</evidence>
<dbReference type="AlphaFoldDB" id="A0A423H9N7"/>
<protein>
    <recommendedName>
        <fullName evidence="2">UspA domain-containing protein</fullName>
    </recommendedName>
</protein>
<feature type="domain" description="UspA" evidence="2">
    <location>
        <begin position="14"/>
        <end position="61"/>
    </location>
</feature>
<gene>
    <name evidence="3" type="ORF">BK659_08410</name>
</gene>
<name>A0A423H9N7_9PSED</name>
<dbReference type="Pfam" id="PF00582">
    <property type="entry name" value="Usp"/>
    <property type="match status" value="1"/>
</dbReference>
<proteinExistence type="inferred from homology"/>
<dbReference type="Proteomes" id="UP000286071">
    <property type="component" value="Unassembled WGS sequence"/>
</dbReference>
<dbReference type="EMBL" id="MOBJ01000006">
    <property type="protein sequence ID" value="RON09925.1"/>
    <property type="molecule type" value="Genomic_DNA"/>
</dbReference>
<dbReference type="Gene3D" id="3.40.50.12370">
    <property type="match status" value="1"/>
</dbReference>
<dbReference type="InterPro" id="IPR006016">
    <property type="entry name" value="UspA"/>
</dbReference>
<dbReference type="CDD" id="cd00293">
    <property type="entry name" value="USP-like"/>
    <property type="match status" value="1"/>
</dbReference>